<organism evidence="1 2">
    <name type="scientific">Actinomycetospora straminea</name>
    <dbReference type="NCBI Taxonomy" id="663607"/>
    <lineage>
        <taxon>Bacteria</taxon>
        <taxon>Bacillati</taxon>
        <taxon>Actinomycetota</taxon>
        <taxon>Actinomycetes</taxon>
        <taxon>Pseudonocardiales</taxon>
        <taxon>Pseudonocardiaceae</taxon>
        <taxon>Actinomycetospora</taxon>
    </lineage>
</organism>
<reference evidence="2" key="1">
    <citation type="journal article" date="2019" name="Int. J. Syst. Evol. Microbiol.">
        <title>The Global Catalogue of Microorganisms (GCM) 10K type strain sequencing project: providing services to taxonomists for standard genome sequencing and annotation.</title>
        <authorList>
            <consortium name="The Broad Institute Genomics Platform"/>
            <consortium name="The Broad Institute Genome Sequencing Center for Infectious Disease"/>
            <person name="Wu L."/>
            <person name="Ma J."/>
        </authorList>
    </citation>
    <scope>NUCLEOTIDE SEQUENCE [LARGE SCALE GENOMIC DNA]</scope>
    <source>
        <strain evidence="2">JCM 17983</strain>
    </source>
</reference>
<dbReference type="Proteomes" id="UP001500457">
    <property type="component" value="Unassembled WGS sequence"/>
</dbReference>
<evidence type="ECO:0000313" key="1">
    <source>
        <dbReference type="EMBL" id="GAA4876922.1"/>
    </source>
</evidence>
<gene>
    <name evidence="1" type="ORF">GCM10023203_29040</name>
</gene>
<protein>
    <submittedName>
        <fullName evidence="1">Uncharacterized protein</fullName>
    </submittedName>
</protein>
<sequence>MTTPVDPRRPGPAEVLGVPDLPAPILGWRTWRVGRRAQRRADLIAPLAGVVWPARRPMIAHCGSAGHSPPGDRCRCGLYAVADPGTLEWGPSDVEVLGVVALWGQVVEGTRGWRASHGYPRVIVAGPGVPTEQRAALARRYGVPVHGADLPAKALATQLSGDREVADRLRHRPVEETEALLAERMPEWTRRWQARQACTAPRPGAFGRLWRRR</sequence>
<comment type="caution">
    <text evidence="1">The sequence shown here is derived from an EMBL/GenBank/DDBJ whole genome shotgun (WGS) entry which is preliminary data.</text>
</comment>
<accession>A0ABP9EJV6</accession>
<name>A0ABP9EJV6_9PSEU</name>
<keyword evidence="2" id="KW-1185">Reference proteome</keyword>
<proteinExistence type="predicted"/>
<evidence type="ECO:0000313" key="2">
    <source>
        <dbReference type="Proteomes" id="UP001500457"/>
    </source>
</evidence>
<dbReference type="RefSeq" id="WP_274234184.1">
    <property type="nucleotide sequence ID" value="NZ_BAABHQ010000007.1"/>
</dbReference>
<dbReference type="EMBL" id="BAABHQ010000007">
    <property type="protein sequence ID" value="GAA4876922.1"/>
    <property type="molecule type" value="Genomic_DNA"/>
</dbReference>